<feature type="domain" description="SH3b T C-terminal" evidence="2">
    <location>
        <begin position="137"/>
        <end position="212"/>
    </location>
</feature>
<evidence type="ECO:0000256" key="1">
    <source>
        <dbReference type="SAM" id="MobiDB-lite"/>
    </source>
</evidence>
<protein>
    <recommendedName>
        <fullName evidence="2">SH3b T C-terminal domain-containing protein</fullName>
    </recommendedName>
</protein>
<dbReference type="RefSeq" id="WP_014613523.1">
    <property type="nucleotide sequence ID" value="NZ_JAVRZB010000002.1"/>
</dbReference>
<dbReference type="EMBL" id="QQPC01000028">
    <property type="protein sequence ID" value="REA82436.1"/>
    <property type="molecule type" value="Genomic_DNA"/>
</dbReference>
<dbReference type="EMBL" id="AAXKXX010000021">
    <property type="protein sequence ID" value="EGQ4385615.1"/>
    <property type="molecule type" value="Genomic_DNA"/>
</dbReference>
<feature type="compositionally biased region" description="Basic residues" evidence="1">
    <location>
        <begin position="124"/>
        <end position="134"/>
    </location>
</feature>
<name>A0A166MJH1_STAPS</name>
<dbReference type="InterPro" id="IPR036505">
    <property type="entry name" value="Amidase/PGRP_sf"/>
</dbReference>
<dbReference type="Pfam" id="PF24246">
    <property type="entry name" value="SH3b_T"/>
    <property type="match status" value="1"/>
</dbReference>
<dbReference type="EMBL" id="QEIT01000034">
    <property type="protein sequence ID" value="PWZ74658.1"/>
    <property type="molecule type" value="Genomic_DNA"/>
</dbReference>
<dbReference type="Proteomes" id="UP000256409">
    <property type="component" value="Unassembled WGS sequence"/>
</dbReference>
<dbReference type="OrthoDB" id="2195319at2"/>
<comment type="caution">
    <text evidence="4">The sequence shown here is derived from an EMBL/GenBank/DDBJ whole genome shotgun (WGS) entry which is preliminary data.</text>
</comment>
<reference evidence="4 6" key="1">
    <citation type="journal article" date="2018" name="Vet. Microbiol.">
        <title>Clonal diversity and geographic distribution of methicillin-resistant Staphylococcus pseudintermedius from Australian animals: Discovery of novel sequence types.</title>
        <authorList>
            <person name="Worthing K.A."/>
            <person name="Abraham S."/>
            <person name="Coombs G.W."/>
            <person name="Pang S."/>
            <person name="Saputra S."/>
            <person name="Jordan D."/>
            <person name="Trott D.J."/>
            <person name="Norris J.M."/>
        </authorList>
    </citation>
    <scope>NUCLEOTIDE SEQUENCE [LARGE SCALE GENOMIC DNA]</scope>
    <source>
        <strain evidence="4 6">ST525 1</strain>
    </source>
</reference>
<dbReference type="GO" id="GO:0008745">
    <property type="term" value="F:N-acetylmuramoyl-L-alanine amidase activity"/>
    <property type="evidence" value="ECO:0007669"/>
    <property type="project" value="InterPro"/>
</dbReference>
<organism evidence="4 6">
    <name type="scientific">Staphylococcus pseudintermedius</name>
    <dbReference type="NCBI Taxonomy" id="283734"/>
    <lineage>
        <taxon>Bacteria</taxon>
        <taxon>Bacillati</taxon>
        <taxon>Bacillota</taxon>
        <taxon>Bacilli</taxon>
        <taxon>Bacillales</taxon>
        <taxon>Staphylococcaceae</taxon>
        <taxon>Staphylococcus</taxon>
        <taxon>Staphylococcus intermedius group</taxon>
    </lineage>
</organism>
<evidence type="ECO:0000313" key="5">
    <source>
        <dbReference type="EMBL" id="REA82436.1"/>
    </source>
</evidence>
<dbReference type="Gene3D" id="3.40.80.10">
    <property type="entry name" value="Peptidoglycan recognition protein-like"/>
    <property type="match status" value="1"/>
</dbReference>
<dbReference type="GO" id="GO:0009253">
    <property type="term" value="P:peptidoglycan catabolic process"/>
    <property type="evidence" value="ECO:0007669"/>
    <property type="project" value="InterPro"/>
</dbReference>
<dbReference type="AlphaFoldDB" id="A0A166MJH1"/>
<evidence type="ECO:0000313" key="7">
    <source>
        <dbReference type="Proteomes" id="UP000256409"/>
    </source>
</evidence>
<evidence type="ECO:0000313" key="4">
    <source>
        <dbReference type="EMBL" id="PWZ74658.1"/>
    </source>
</evidence>
<reference evidence="3 8" key="4">
    <citation type="submission" date="2018-11" db="EMBL/GenBank/DDBJ databases">
        <authorList>
            <consortium name="Veterinary Laboratory Investigation and Response Network"/>
        </authorList>
    </citation>
    <scope>NUCLEOTIDE SEQUENCE [LARGE SCALE GENOMIC DNA]</scope>
    <source>
        <strain evidence="3 8">SPSE-18-VL-LA-PA-Ryan-0021</strain>
    </source>
</reference>
<dbReference type="InterPro" id="IPR057505">
    <property type="entry name" value="SH3b_T_C"/>
</dbReference>
<dbReference type="eggNOG" id="COG5632">
    <property type="taxonomic scope" value="Bacteria"/>
</dbReference>
<gene>
    <name evidence="4" type="ORF">DD902_07600</name>
    <name evidence="5" type="ORF">DV961_05020</name>
    <name evidence="3" type="ORF">EGV54_11130</name>
</gene>
<keyword evidence="8" id="KW-1185">Reference proteome</keyword>
<reference evidence="5" key="2">
    <citation type="journal article" date="2018" name="Vet. Microbiol.">
        <title>Methicillin-resistant staphylococci amongst veterinary personnel, personnel-owned pets, patients and the hospital environment of two small animal veterinary hospitals.</title>
        <authorList>
            <person name="Worthing K.A."/>
            <person name="Brown J."/>
            <person name="Gerber L."/>
            <person name="Abraham S."/>
            <person name="Trott D."/>
            <person name="Norris J.M."/>
        </authorList>
    </citation>
    <scope>NUCLEOTIDE SEQUENCE</scope>
    <source>
        <strain evidence="5">ST496-2</strain>
    </source>
</reference>
<evidence type="ECO:0000313" key="8">
    <source>
        <dbReference type="Proteomes" id="UP000600220"/>
    </source>
</evidence>
<evidence type="ECO:0000313" key="6">
    <source>
        <dbReference type="Proteomes" id="UP000246800"/>
    </source>
</evidence>
<accession>A0A166MJH1</accession>
<dbReference type="Proteomes" id="UP000600220">
    <property type="component" value="Unassembled WGS sequence"/>
</dbReference>
<evidence type="ECO:0000313" key="3">
    <source>
        <dbReference type="EMBL" id="EGQ4385615.1"/>
    </source>
</evidence>
<reference evidence="7" key="3">
    <citation type="journal article" date="2018" name="Vet. Microbiol.">
        <title>Molecular epidemiology of methicillin-resistant staphylococci amongst veterinary personnel, personnel-owned pets, patients and the hospital environment of two companion animal veterinary hospitals.</title>
        <authorList>
            <person name="Worthing K.A."/>
            <person name="Brown J."/>
            <person name="Gerber L."/>
            <person name="Abraham S."/>
            <person name="Trott D."/>
            <person name="Norris J.M."/>
        </authorList>
    </citation>
    <scope>NUCLEOTIDE SEQUENCE [LARGE SCALE GENOMIC DNA]</scope>
    <source>
        <strain evidence="7">ST496-2</strain>
    </source>
</reference>
<feature type="region of interest" description="Disordered" evidence="1">
    <location>
        <begin position="104"/>
        <end position="134"/>
    </location>
</feature>
<dbReference type="SUPFAM" id="SSF55846">
    <property type="entry name" value="N-acetylmuramoyl-L-alanine amidase-like"/>
    <property type="match status" value="1"/>
</dbReference>
<proteinExistence type="predicted"/>
<evidence type="ECO:0000259" key="2">
    <source>
        <dbReference type="Pfam" id="PF24246"/>
    </source>
</evidence>
<sequence length="215" mass="24482">MLYYASTDNLWYGDDTNDIAVGVEACYFSDKERSRKSFDNACKIAVFICKEYGINPRNQMPGHYQIQADKIVPKSVLEACGYSKDMSVVDKYVLKYLDGVAKESKPKESKPAPKPTSKATQKIPVKKQPKTAKRIKPWSEKAHYSGKIKYNASLRERSGDSFNNYSFGHEKGILGKGETVYIFEEIQDEQGNIWCRMYTPANKSWVHKHTIAVSK</sequence>
<dbReference type="Proteomes" id="UP000246800">
    <property type="component" value="Unassembled WGS sequence"/>
</dbReference>